<name>A0A0E3GR64_CLOSL</name>
<evidence type="ECO:0000256" key="3">
    <source>
        <dbReference type="ARBA" id="ARBA00022723"/>
    </source>
</evidence>
<keyword evidence="3" id="KW-0479">Metal-binding</keyword>
<evidence type="ECO:0000259" key="10">
    <source>
        <dbReference type="PROSITE" id="PS51839"/>
    </source>
</evidence>
<keyword evidence="1" id="KW-0004">4Fe-4S</keyword>
<keyword evidence="5" id="KW-0560">Oxidoreductase</keyword>
<keyword evidence="12" id="KW-1185">Reference proteome</keyword>
<dbReference type="Gene3D" id="3.40.50.1780">
    <property type="match status" value="1"/>
</dbReference>
<dbReference type="EMBL" id="CP009933">
    <property type="protein sequence ID" value="AKA69776.1"/>
    <property type="molecule type" value="Genomic_DNA"/>
</dbReference>
<dbReference type="SMART" id="SM00929">
    <property type="entry name" value="NADH-G_4Fe-4S_3"/>
    <property type="match status" value="1"/>
</dbReference>
<dbReference type="Gene3D" id="3.30.70.20">
    <property type="match status" value="1"/>
</dbReference>
<dbReference type="STRING" id="1548.CSCA_2651"/>
<keyword evidence="6" id="KW-0408">Iron</keyword>
<dbReference type="InterPro" id="IPR049830">
    <property type="entry name" value="HndD"/>
</dbReference>
<dbReference type="Pfam" id="PF10588">
    <property type="entry name" value="NADH-G_4Fe-4S_3"/>
    <property type="match status" value="1"/>
</dbReference>
<dbReference type="InterPro" id="IPR017896">
    <property type="entry name" value="4Fe4S_Fe-S-bd"/>
</dbReference>
<evidence type="ECO:0000259" key="8">
    <source>
        <dbReference type="PROSITE" id="PS51085"/>
    </source>
</evidence>
<feature type="domain" description="2Fe-2S ferredoxin-type" evidence="8">
    <location>
        <begin position="2"/>
        <end position="85"/>
    </location>
</feature>
<dbReference type="SUPFAM" id="SSF54862">
    <property type="entry name" value="4Fe-4S ferredoxins"/>
    <property type="match status" value="1"/>
</dbReference>
<reference evidence="11 12" key="1">
    <citation type="journal article" date="2015" name="J. Biotechnol.">
        <title>Complete genome sequence of a malodorant-producing acetogen, Clostridium scatologenes ATCC 25775(T).</title>
        <authorList>
            <person name="Zhu Z."/>
            <person name="Guo T."/>
            <person name="Zheng H."/>
            <person name="Song T."/>
            <person name="Ouyang P."/>
            <person name="Xie J."/>
        </authorList>
    </citation>
    <scope>NUCLEOTIDE SEQUENCE [LARGE SCALE GENOMIC DNA]</scope>
    <source>
        <strain evidence="11 12">ATCC 25775</strain>
    </source>
</reference>
<dbReference type="Proteomes" id="UP000033115">
    <property type="component" value="Chromosome"/>
</dbReference>
<dbReference type="InterPro" id="IPR013352">
    <property type="entry name" value="Fe_hydrogenase_subset"/>
</dbReference>
<feature type="domain" description="4Fe-4S ferredoxin-type" evidence="9">
    <location>
        <begin position="144"/>
        <end position="174"/>
    </location>
</feature>
<dbReference type="CDD" id="cd00207">
    <property type="entry name" value="fer2"/>
    <property type="match status" value="1"/>
</dbReference>
<dbReference type="FunFam" id="3.30.70.20:FF:000035">
    <property type="entry name" value="Iron hydrogenase 1"/>
    <property type="match status" value="1"/>
</dbReference>
<dbReference type="NCBIfam" id="TIGR02512">
    <property type="entry name" value="FeFe_hydrog_A"/>
    <property type="match status" value="1"/>
</dbReference>
<dbReference type="InterPro" id="IPR036010">
    <property type="entry name" value="2Fe-2S_ferredoxin-like_sf"/>
</dbReference>
<evidence type="ECO:0000256" key="4">
    <source>
        <dbReference type="ARBA" id="ARBA00022737"/>
    </source>
</evidence>
<keyword evidence="7" id="KW-0411">Iron-sulfur</keyword>
<dbReference type="KEGG" id="csq:CSCA_2651"/>
<dbReference type="Pfam" id="PF00037">
    <property type="entry name" value="Fer4"/>
    <property type="match status" value="1"/>
</dbReference>
<dbReference type="PANTHER" id="PTHR11615">
    <property type="entry name" value="NITRATE, FORMATE, IRON DEHYDROGENASE"/>
    <property type="match status" value="1"/>
</dbReference>
<dbReference type="Gene3D" id="4.10.260.20">
    <property type="entry name" value="Iron hydrogenase, small subunit"/>
    <property type="match status" value="1"/>
</dbReference>
<dbReference type="AlphaFoldDB" id="A0A0E3GR64"/>
<evidence type="ECO:0000256" key="7">
    <source>
        <dbReference type="ARBA" id="ARBA00023014"/>
    </source>
</evidence>
<dbReference type="FunFam" id="3.10.20.740:FF:000005">
    <property type="entry name" value="NADH:ubiquinone oxidoreductase subunit"/>
    <property type="match status" value="1"/>
</dbReference>
<keyword evidence="2" id="KW-0001">2Fe-2S</keyword>
<dbReference type="Pfam" id="PF02906">
    <property type="entry name" value="Fe_hyd_lg_C"/>
    <property type="match status" value="1"/>
</dbReference>
<dbReference type="SUPFAM" id="SSF54292">
    <property type="entry name" value="2Fe-2S ferredoxin-like"/>
    <property type="match status" value="1"/>
</dbReference>
<dbReference type="GO" id="GO:0051537">
    <property type="term" value="F:2 iron, 2 sulfur cluster binding"/>
    <property type="evidence" value="ECO:0007669"/>
    <property type="project" value="UniProtKB-KW"/>
</dbReference>
<dbReference type="InterPro" id="IPR050340">
    <property type="entry name" value="Cytosolic_Fe-S_CAF"/>
</dbReference>
<sequence>MKMVNLTINDEKVSVPEGTTILDAAKKININIPTLCYLDLHDIKMVNRTSSCRVCLVEVEGRRNLAPSCSTEAFEGMIVRTNSPRAIKARRTMVELLLSDHPTDCLVCEKNTQCQLQLIAAELGIRKIKYKGAMSNYKKDSSSGAIYRNLDKCIMCRRCETMCNEVQTCQVYSAVDRGFETVISPAFGRPMLDTQCTFCGQCVSVCPTAALTEVSNVAKVWEVLADPDKYVVVQTAPAIRVALGEKFGMEPGTIVTGKMVAALRRLGFDKVCDTDFAADVTILEEAHEFIDRLQNGGRLPILTSCCPSWVKFIEHQFPDLLDIPSTCKSPHIMFGTLAKTYMAEKLNIDPSKIVVVSIMPCIAKKYEISRPELEHEGQKNVDLVVTTRELADMIMEAGIDFNKLPDEDFDNPLGESTGASVIFGTTGGVIEAALRTAYEWITGETLKEVEFHSVRGLDGLKEASINIDGKDINIGVAHGLGNARKLLEEIESGKSKYHAIEIMACPGGCIDGGGQPYHFGDLDIVKKRMEAIYREDRNKPLRKSHENPEVQALYKEFIGEVGGKKAHDLLHTHYTKRQKL</sequence>
<dbReference type="InterPro" id="IPR017900">
    <property type="entry name" value="4Fe4S_Fe_S_CS"/>
</dbReference>
<dbReference type="PROSITE" id="PS00198">
    <property type="entry name" value="4FE4S_FER_1"/>
    <property type="match status" value="1"/>
</dbReference>
<dbReference type="PROSITE" id="PS51839">
    <property type="entry name" value="4FE4S_HC3"/>
    <property type="match status" value="1"/>
</dbReference>
<dbReference type="Pfam" id="PF02256">
    <property type="entry name" value="Fe_hyd_SSU"/>
    <property type="match status" value="1"/>
</dbReference>
<evidence type="ECO:0000256" key="1">
    <source>
        <dbReference type="ARBA" id="ARBA00022485"/>
    </source>
</evidence>
<evidence type="ECO:0000313" key="11">
    <source>
        <dbReference type="EMBL" id="AKA69776.1"/>
    </source>
</evidence>
<dbReference type="NCBIfam" id="NF040763">
    <property type="entry name" value="FeFe_hydrog_A6"/>
    <property type="match status" value="1"/>
</dbReference>
<dbReference type="GO" id="GO:0008901">
    <property type="term" value="F:ferredoxin hydrogenase activity"/>
    <property type="evidence" value="ECO:0007669"/>
    <property type="project" value="InterPro"/>
</dbReference>
<organism evidence="11 12">
    <name type="scientific">Clostridium scatologenes</name>
    <dbReference type="NCBI Taxonomy" id="1548"/>
    <lineage>
        <taxon>Bacteria</taxon>
        <taxon>Bacillati</taxon>
        <taxon>Bacillota</taxon>
        <taxon>Clostridia</taxon>
        <taxon>Eubacteriales</taxon>
        <taxon>Clostridiaceae</taxon>
        <taxon>Clostridium</taxon>
    </lineage>
</organism>
<dbReference type="InterPro" id="IPR036991">
    <property type="entry name" value="Fe_hydrogenase_ssu_sf"/>
</dbReference>
<accession>A0A0E3GR64</accession>
<proteinExistence type="predicted"/>
<dbReference type="FunFam" id="4.10.260.20:FF:000001">
    <property type="entry name" value="NADP-reducing hydrogenase subunit HndD"/>
    <property type="match status" value="1"/>
</dbReference>
<evidence type="ECO:0000313" key="12">
    <source>
        <dbReference type="Proteomes" id="UP000033115"/>
    </source>
</evidence>
<evidence type="ECO:0000259" key="9">
    <source>
        <dbReference type="PROSITE" id="PS51379"/>
    </source>
</evidence>
<evidence type="ECO:0000256" key="2">
    <source>
        <dbReference type="ARBA" id="ARBA00022714"/>
    </source>
</evidence>
<dbReference type="InterPro" id="IPR001041">
    <property type="entry name" value="2Fe-2S_ferredoxin-type"/>
</dbReference>
<dbReference type="PROSITE" id="PS51085">
    <property type="entry name" value="2FE2S_FER_2"/>
    <property type="match status" value="1"/>
</dbReference>
<dbReference type="GO" id="GO:0005506">
    <property type="term" value="F:iron ion binding"/>
    <property type="evidence" value="ECO:0007669"/>
    <property type="project" value="InterPro"/>
</dbReference>
<feature type="domain" description="4Fe-4S ferredoxin-type" evidence="9">
    <location>
        <begin position="188"/>
        <end position="216"/>
    </location>
</feature>
<protein>
    <submittedName>
        <fullName evidence="11">Hydrogenase, Fe-only</fullName>
    </submittedName>
</protein>
<dbReference type="Gene3D" id="3.10.20.740">
    <property type="match status" value="1"/>
</dbReference>
<dbReference type="RefSeq" id="WP_029161627.1">
    <property type="nucleotide sequence ID" value="NZ_CP009933.1"/>
</dbReference>
<dbReference type="Gene3D" id="3.40.950.10">
    <property type="entry name" value="Fe-only Hydrogenase (Larger Subunit), Chain L, domain 3"/>
    <property type="match status" value="1"/>
</dbReference>
<gene>
    <name evidence="11" type="ORF">CSCA_2651</name>
</gene>
<evidence type="ECO:0000256" key="6">
    <source>
        <dbReference type="ARBA" id="ARBA00023004"/>
    </source>
</evidence>
<keyword evidence="4" id="KW-0677">Repeat</keyword>
<dbReference type="PROSITE" id="PS51379">
    <property type="entry name" value="4FE4S_FER_2"/>
    <property type="match status" value="2"/>
</dbReference>
<dbReference type="GO" id="GO:0051539">
    <property type="term" value="F:4 iron, 4 sulfur cluster binding"/>
    <property type="evidence" value="ECO:0007669"/>
    <property type="project" value="UniProtKB-KW"/>
</dbReference>
<dbReference type="SUPFAM" id="SSF53920">
    <property type="entry name" value="Fe-only hydrogenase"/>
    <property type="match status" value="1"/>
</dbReference>
<dbReference type="InterPro" id="IPR003149">
    <property type="entry name" value="Fe_hydrogenase_ssu"/>
</dbReference>
<dbReference type="HOGENOM" id="CLU_018240_2_1_9"/>
<dbReference type="InterPro" id="IPR019574">
    <property type="entry name" value="NADH_UbQ_OxRdtase_Gsu_4Fe4S-bd"/>
</dbReference>
<dbReference type="SMART" id="SM00902">
    <property type="entry name" value="Fe_hyd_SSU"/>
    <property type="match status" value="1"/>
</dbReference>
<feature type="domain" description="4Fe-4S His(Cys)3-ligated-type" evidence="10">
    <location>
        <begin position="85"/>
        <end position="124"/>
    </location>
</feature>
<evidence type="ECO:0000256" key="5">
    <source>
        <dbReference type="ARBA" id="ARBA00023002"/>
    </source>
</evidence>
<dbReference type="InterPro" id="IPR004108">
    <property type="entry name" value="Fe_hydrogenase_lsu_C"/>
</dbReference>
<dbReference type="InterPro" id="IPR009016">
    <property type="entry name" value="Fe_hydrogenase"/>
</dbReference>
<dbReference type="Pfam" id="PF13510">
    <property type="entry name" value="Fer2_4"/>
    <property type="match status" value="1"/>
</dbReference>